<dbReference type="Proteomes" id="UP000287651">
    <property type="component" value="Unassembled WGS sequence"/>
</dbReference>
<sequence>MRRRLASRENDASFSHWKTRWCLIIPLEDEVLPRSRAGVPPGSGRSVYRYPVGPIRTARIDQNGETWSRFDLPICTGTGRYAQW</sequence>
<feature type="non-terminal residue" evidence="1">
    <location>
        <position position="84"/>
    </location>
</feature>
<dbReference type="EMBL" id="AMZH03024522">
    <property type="protein sequence ID" value="RRT35789.1"/>
    <property type="molecule type" value="Genomic_DNA"/>
</dbReference>
<reference evidence="1 2" key="1">
    <citation type="journal article" date="2014" name="Agronomy (Basel)">
        <title>A Draft Genome Sequence for Ensete ventricosum, the Drought-Tolerant Tree Against Hunger.</title>
        <authorList>
            <person name="Harrison J."/>
            <person name="Moore K.A."/>
            <person name="Paszkiewicz K."/>
            <person name="Jones T."/>
            <person name="Grant M."/>
            <person name="Ambacheew D."/>
            <person name="Muzemil S."/>
            <person name="Studholme D.J."/>
        </authorList>
    </citation>
    <scope>NUCLEOTIDE SEQUENCE [LARGE SCALE GENOMIC DNA]</scope>
</reference>
<gene>
    <name evidence="1" type="ORF">B296_00054269</name>
</gene>
<comment type="caution">
    <text evidence="1">The sequence shown here is derived from an EMBL/GenBank/DDBJ whole genome shotgun (WGS) entry which is preliminary data.</text>
</comment>
<organism evidence="1 2">
    <name type="scientific">Ensete ventricosum</name>
    <name type="common">Abyssinian banana</name>
    <name type="synonym">Musa ensete</name>
    <dbReference type="NCBI Taxonomy" id="4639"/>
    <lineage>
        <taxon>Eukaryota</taxon>
        <taxon>Viridiplantae</taxon>
        <taxon>Streptophyta</taxon>
        <taxon>Embryophyta</taxon>
        <taxon>Tracheophyta</taxon>
        <taxon>Spermatophyta</taxon>
        <taxon>Magnoliopsida</taxon>
        <taxon>Liliopsida</taxon>
        <taxon>Zingiberales</taxon>
        <taxon>Musaceae</taxon>
        <taxon>Ensete</taxon>
    </lineage>
</organism>
<protein>
    <submittedName>
        <fullName evidence="1">Uncharacterized protein</fullName>
    </submittedName>
</protein>
<evidence type="ECO:0000313" key="1">
    <source>
        <dbReference type="EMBL" id="RRT35789.1"/>
    </source>
</evidence>
<accession>A0A426X8I6</accession>
<name>A0A426X8I6_ENSVE</name>
<evidence type="ECO:0000313" key="2">
    <source>
        <dbReference type="Proteomes" id="UP000287651"/>
    </source>
</evidence>
<dbReference type="AlphaFoldDB" id="A0A426X8I6"/>
<proteinExistence type="predicted"/>